<organism evidence="1 2">
    <name type="scientific">Marchantia polymorpha subsp. ruderalis</name>
    <dbReference type="NCBI Taxonomy" id="1480154"/>
    <lineage>
        <taxon>Eukaryota</taxon>
        <taxon>Viridiplantae</taxon>
        <taxon>Streptophyta</taxon>
        <taxon>Embryophyta</taxon>
        <taxon>Marchantiophyta</taxon>
        <taxon>Marchantiopsida</taxon>
        <taxon>Marchantiidae</taxon>
        <taxon>Marchantiales</taxon>
        <taxon>Marchantiaceae</taxon>
        <taxon>Marchantia</taxon>
    </lineage>
</organism>
<proteinExistence type="predicted"/>
<comment type="caution">
    <text evidence="1">The sequence shown here is derived from an EMBL/GenBank/DDBJ whole genome shotgun (WGS) entry which is preliminary data.</text>
</comment>
<protein>
    <submittedName>
        <fullName evidence="1">Uncharacterized protein</fullName>
    </submittedName>
</protein>
<gene>
    <name evidence="1" type="ORF">AXG93_1615s1510</name>
</gene>
<keyword evidence="2" id="KW-1185">Reference proteome</keyword>
<dbReference type="AlphaFoldDB" id="A0A176VUR2"/>
<evidence type="ECO:0000313" key="2">
    <source>
        <dbReference type="Proteomes" id="UP000077202"/>
    </source>
</evidence>
<dbReference type="Proteomes" id="UP000077202">
    <property type="component" value="Unassembled WGS sequence"/>
</dbReference>
<reference evidence="1" key="1">
    <citation type="submission" date="2016-03" db="EMBL/GenBank/DDBJ databases">
        <title>Mechanisms controlling the formation of the plant cell surface in tip-growing cells are functionally conserved among land plants.</title>
        <authorList>
            <person name="Honkanen S."/>
            <person name="Jones V.A."/>
            <person name="Morieri G."/>
            <person name="Champion C."/>
            <person name="Hetherington A.J."/>
            <person name="Kelly S."/>
            <person name="Saint-Marcoux D."/>
            <person name="Proust H."/>
            <person name="Prescott H."/>
            <person name="Dolan L."/>
        </authorList>
    </citation>
    <scope>NUCLEOTIDE SEQUENCE [LARGE SCALE GENOMIC DNA]</scope>
    <source>
        <tissue evidence="1">Whole gametophyte</tissue>
    </source>
</reference>
<evidence type="ECO:0000313" key="1">
    <source>
        <dbReference type="EMBL" id="OAE24497.1"/>
    </source>
</evidence>
<name>A0A176VUR2_MARPO</name>
<dbReference type="EMBL" id="LVLJ01002594">
    <property type="protein sequence ID" value="OAE24497.1"/>
    <property type="molecule type" value="Genomic_DNA"/>
</dbReference>
<sequence length="177" mass="19328">MCTSIPTIVSQPGDVSEPMIRIYEAGLQGVNAKRQQHQLQIVIPDFFSEFSALKATNSERGPEETRNEAEFGVLTSETLMNLMICSFACPTVSETVAAAKPTAELPALEFLESLSRPELFVTSDVFRSEGALTRTRSEAESTEATRITSGRKAAGVDEGMRNNYCTIENEHRAGSDC</sequence>
<accession>A0A176VUR2</accession>